<dbReference type="InterPro" id="IPR003660">
    <property type="entry name" value="HAMP_dom"/>
</dbReference>
<dbReference type="PROSITE" id="PS50885">
    <property type="entry name" value="HAMP"/>
    <property type="match status" value="1"/>
</dbReference>
<dbReference type="Pfam" id="PF00672">
    <property type="entry name" value="HAMP"/>
    <property type="match status" value="1"/>
</dbReference>
<dbReference type="CDD" id="cd06225">
    <property type="entry name" value="HAMP"/>
    <property type="match status" value="1"/>
</dbReference>
<dbReference type="SUPFAM" id="SSF55781">
    <property type="entry name" value="GAF domain-like"/>
    <property type="match status" value="1"/>
</dbReference>
<keyword evidence="2" id="KW-0472">Membrane</keyword>
<keyword evidence="2" id="KW-1133">Transmembrane helix</keyword>
<proteinExistence type="predicted"/>
<evidence type="ECO:0000313" key="5">
    <source>
        <dbReference type="Proteomes" id="UP000233387"/>
    </source>
</evidence>
<evidence type="ECO:0000313" key="4">
    <source>
        <dbReference type="EMBL" id="PKQ70655.1"/>
    </source>
</evidence>
<comment type="caution">
    <text evidence="4">The sequence shown here is derived from an EMBL/GenBank/DDBJ whole genome shotgun (WGS) entry which is preliminary data.</text>
</comment>
<dbReference type="GO" id="GO:0007165">
    <property type="term" value="P:signal transduction"/>
    <property type="evidence" value="ECO:0007669"/>
    <property type="project" value="InterPro"/>
</dbReference>
<dbReference type="GO" id="GO:0016020">
    <property type="term" value="C:membrane"/>
    <property type="evidence" value="ECO:0007669"/>
    <property type="project" value="InterPro"/>
</dbReference>
<name>A0A2N3IJZ2_9BACT</name>
<dbReference type="Gene3D" id="3.30.450.40">
    <property type="match status" value="1"/>
</dbReference>
<dbReference type="Gene3D" id="6.10.340.10">
    <property type="match status" value="1"/>
</dbReference>
<dbReference type="AlphaFoldDB" id="A0A2N3IJZ2"/>
<protein>
    <submittedName>
        <fullName evidence="4">HAMP domain</fullName>
    </submittedName>
</protein>
<keyword evidence="5" id="KW-1185">Reference proteome</keyword>
<dbReference type="EMBL" id="NKXO01000004">
    <property type="protein sequence ID" value="PKQ70655.1"/>
    <property type="molecule type" value="Genomic_DNA"/>
</dbReference>
<dbReference type="SMART" id="SM00065">
    <property type="entry name" value="GAF"/>
    <property type="match status" value="1"/>
</dbReference>
<feature type="transmembrane region" description="Helical" evidence="2">
    <location>
        <begin position="19"/>
        <end position="37"/>
    </location>
</feature>
<dbReference type="Proteomes" id="UP000233387">
    <property type="component" value="Unassembled WGS sequence"/>
</dbReference>
<evidence type="ECO:0000259" key="3">
    <source>
        <dbReference type="PROSITE" id="PS50885"/>
    </source>
</evidence>
<feature type="coiled-coil region" evidence="1">
    <location>
        <begin position="488"/>
        <end position="599"/>
    </location>
</feature>
<feature type="domain" description="HAMP" evidence="3">
    <location>
        <begin position="230"/>
        <end position="282"/>
    </location>
</feature>
<evidence type="ECO:0000256" key="2">
    <source>
        <dbReference type="SAM" id="Phobius"/>
    </source>
</evidence>
<gene>
    <name evidence="4" type="ORF">Rain11_0385</name>
</gene>
<dbReference type="Pfam" id="PF13185">
    <property type="entry name" value="GAF_2"/>
    <property type="match status" value="1"/>
</dbReference>
<keyword evidence="1" id="KW-0175">Coiled coil</keyword>
<organism evidence="4 5">
    <name type="scientific">Raineya orbicola</name>
    <dbReference type="NCBI Taxonomy" id="2016530"/>
    <lineage>
        <taxon>Bacteria</taxon>
        <taxon>Pseudomonadati</taxon>
        <taxon>Bacteroidota</taxon>
        <taxon>Cytophagia</taxon>
        <taxon>Cytophagales</taxon>
        <taxon>Raineyaceae</taxon>
        <taxon>Raineya</taxon>
    </lineage>
</organism>
<reference evidence="4 5" key="1">
    <citation type="submission" date="2017-06" db="EMBL/GenBank/DDBJ databases">
        <title>Raineya orbicola gen. nov., sp. nov. a slightly thermophilic bacterium of the phylum Bacteroidetes and the description of Raineyaceae fam. nov.</title>
        <authorList>
            <person name="Albuquerque L."/>
            <person name="Polonia A.R.M."/>
            <person name="Barroso C."/>
            <person name="Froufe H.J.C."/>
            <person name="Lage O."/>
            <person name="Lobo-Da-Cunha A."/>
            <person name="Egas C."/>
            <person name="Da Costa M.S."/>
        </authorList>
    </citation>
    <scope>NUCLEOTIDE SEQUENCE [LARGE SCALE GENOMIC DNA]</scope>
    <source>
        <strain evidence="4 5">SPSPC-11</strain>
    </source>
</reference>
<sequence>MAKENLITRIQSLNLQVKLLIFLGIVLVLSIINYALVNYEEVNLANSTSGIEVAQRNEVIAQKFGFLAFSVFQGNESYKKELEIAINEHQYNLDLLENGGTVEILNKRVPVSPVTGKTRSKLNEIKQLWGTYRENLLAVLTQSTEVTQIDSVLAAGQVTYTVKRVPNQARRQAMAFVQDNTISLFTQNSELGDLLWEDFYTIKNRNSTQIALIFLGYISLFVFVYWQFSVNVVVPIRKIAKAIRSIASGDFSVRLHFKQKDELGILAEDINGLSDSLRKATEFATAIGNHEFDVELKAKNEQDKLVVALTRMRDSLKTIDDESEKRTWANTGIALFNDILRKQYPSFEEFAYAITYNLVQYLNVNQMGFYSLFEERGKKYLKLEACYAYDRRRFEEEIIDLEDGLLAQAVLEKAVINLTEVPENYIRITSGLGDAPPRNLLIVPLMDQKEIYGAIEIASFQKLKDYEIEFVKKIAESTATTIAAIRINQETERLYKEATEYAQRMQAQEEEMRQNVEELASTQEVLQRREKETAEAYQKLAEEYERKMAEMTSKERMLSEQKSQLQASLDISQENYKKLEKQYEEVRAAFEKLKNKEASMAFAIQEKDKEIITLRKTVDELRKGGTTG</sequence>
<dbReference type="SUPFAM" id="SSF158472">
    <property type="entry name" value="HAMP domain-like"/>
    <property type="match status" value="1"/>
</dbReference>
<keyword evidence="2" id="KW-0812">Transmembrane</keyword>
<dbReference type="InterPro" id="IPR029016">
    <property type="entry name" value="GAF-like_dom_sf"/>
</dbReference>
<dbReference type="InterPro" id="IPR003018">
    <property type="entry name" value="GAF"/>
</dbReference>
<accession>A0A2N3IJZ2</accession>
<dbReference type="RefSeq" id="WP_101357648.1">
    <property type="nucleotide sequence ID" value="NZ_NKXO01000004.1"/>
</dbReference>
<feature type="transmembrane region" description="Helical" evidence="2">
    <location>
        <begin position="210"/>
        <end position="228"/>
    </location>
</feature>
<dbReference type="SMART" id="SM00304">
    <property type="entry name" value="HAMP"/>
    <property type="match status" value="1"/>
</dbReference>
<evidence type="ECO:0000256" key="1">
    <source>
        <dbReference type="SAM" id="Coils"/>
    </source>
</evidence>
<dbReference type="OrthoDB" id="1109395at2"/>